<evidence type="ECO:0000313" key="6">
    <source>
        <dbReference type="Proteomes" id="UP000320055"/>
    </source>
</evidence>
<evidence type="ECO:0000256" key="3">
    <source>
        <dbReference type="ARBA" id="ARBA00022679"/>
    </source>
</evidence>
<organism evidence="5 6">
    <name type="scientific">Hyella patelloides LEGE 07179</name>
    <dbReference type="NCBI Taxonomy" id="945734"/>
    <lineage>
        <taxon>Bacteria</taxon>
        <taxon>Bacillati</taxon>
        <taxon>Cyanobacteriota</taxon>
        <taxon>Cyanophyceae</taxon>
        <taxon>Pleurocapsales</taxon>
        <taxon>Hyellaceae</taxon>
        <taxon>Hyella</taxon>
    </lineage>
</organism>
<evidence type="ECO:0000256" key="1">
    <source>
        <dbReference type="ARBA" id="ARBA00001933"/>
    </source>
</evidence>
<dbReference type="RefSeq" id="WP_144874555.1">
    <property type="nucleotide sequence ID" value="NZ_LR214103.1"/>
</dbReference>
<dbReference type="Proteomes" id="UP000320055">
    <property type="component" value="Unassembled WGS sequence"/>
</dbReference>
<sequence>MFKYALTNTFEEILRNNIPNFYELYLNPYVTQTCFCLGEYVKSTWNQQHDYQTFLANSFEEALSGAIKLARYNSNIAKRPTRGLIFDPHYRLGAFVETKVKDEAIKFIPDLIVANNIEQLQQFVSSPNYYGFLVTLAPEEDTATKIARLIEDYDIIAIACVTRNSLATLREARTKKVKQLIPDIVIFDESFVDREVPFSAFTAQKKLYDCWNQPGKENFHSTTFQPNTVTSLHFMRCLEYADSSFFNSVAPQLELIQNDIKFRARIFGDRYNLARLKAIKLTKFLTKDVRASGNFIYSEDRQIFDCVSGVACSIRGHNPPNYVKELQTIDSKDEKTELAKRLYQYTGLECLLPVVSGASGVETALRVALTVQYPRQYAIVLKGGFGGKTLLALTGTSSASYKQNIQPLYSNVLYIDPFAKDAIAQFEAAMNQYSVAVVQIELIQGVSGVRSIPEGVLEYIQTHRQQYGYLLSIDEVQTGMYRTGFLSRSHFLGLTPDLLVLGKGTSDMMFPFGIVQYSETIRQKLNAMESQILEQIEDRHNYPIGYRTVLNLLQQAEDIQLKEQIKESGILFEKLLSEGLASCKAVRDIRVFGLLIGIELNDNYLPQRWFAKQLFSFYILDLLNHSSHPVLVGFCQAQPNVLKITPPLTIRKQEVREICSTVIETLKKPFFQLFTKALIAIVSATRNKL</sequence>
<keyword evidence="4" id="KW-0663">Pyridoxal phosphate</keyword>
<dbReference type="InterPro" id="IPR015424">
    <property type="entry name" value="PyrdxlP-dep_Trfase"/>
</dbReference>
<dbReference type="GO" id="GO:0030170">
    <property type="term" value="F:pyridoxal phosphate binding"/>
    <property type="evidence" value="ECO:0007669"/>
    <property type="project" value="InterPro"/>
</dbReference>
<evidence type="ECO:0000313" key="5">
    <source>
        <dbReference type="EMBL" id="VEP15754.1"/>
    </source>
</evidence>
<keyword evidence="3 5" id="KW-0808">Transferase</keyword>
<evidence type="ECO:0000256" key="4">
    <source>
        <dbReference type="ARBA" id="ARBA00022898"/>
    </source>
</evidence>
<dbReference type="GO" id="GO:0008483">
    <property type="term" value="F:transaminase activity"/>
    <property type="evidence" value="ECO:0007669"/>
    <property type="project" value="UniProtKB-KW"/>
</dbReference>
<dbReference type="SUPFAM" id="SSF53383">
    <property type="entry name" value="PLP-dependent transferases"/>
    <property type="match status" value="1"/>
</dbReference>
<name>A0A563VWB5_9CYAN</name>
<accession>A0A563VWB5</accession>
<dbReference type="GO" id="GO:0042802">
    <property type="term" value="F:identical protein binding"/>
    <property type="evidence" value="ECO:0007669"/>
    <property type="project" value="TreeGrafter"/>
</dbReference>
<dbReference type="OrthoDB" id="9816013at2"/>
<comment type="cofactor">
    <cofactor evidence="1">
        <name>pyridoxal 5'-phosphate</name>
        <dbReference type="ChEBI" id="CHEBI:597326"/>
    </cofactor>
</comment>
<protein>
    <submittedName>
        <fullName evidence="5">Ornithine/acetylornithine aminotransferase</fullName>
    </submittedName>
</protein>
<reference evidence="5 6" key="1">
    <citation type="submission" date="2019-01" db="EMBL/GenBank/DDBJ databases">
        <authorList>
            <person name="Brito A."/>
        </authorList>
    </citation>
    <scope>NUCLEOTIDE SEQUENCE [LARGE SCALE GENOMIC DNA]</scope>
    <source>
        <strain evidence="5">1</strain>
    </source>
</reference>
<dbReference type="InterPro" id="IPR005814">
    <property type="entry name" value="Aminotrans_3"/>
</dbReference>
<gene>
    <name evidence="5" type="ORF">H1P_3670002</name>
</gene>
<dbReference type="EMBL" id="CAACVJ010000298">
    <property type="protein sequence ID" value="VEP15754.1"/>
    <property type="molecule type" value="Genomic_DNA"/>
</dbReference>
<keyword evidence="2 5" id="KW-0032">Aminotransferase</keyword>
<dbReference type="PANTHER" id="PTHR11986">
    <property type="entry name" value="AMINOTRANSFERASE CLASS III"/>
    <property type="match status" value="1"/>
</dbReference>
<dbReference type="InterPro" id="IPR015421">
    <property type="entry name" value="PyrdxlP-dep_Trfase_major"/>
</dbReference>
<dbReference type="Gene3D" id="3.40.640.10">
    <property type="entry name" value="Type I PLP-dependent aspartate aminotransferase-like (Major domain)"/>
    <property type="match status" value="2"/>
</dbReference>
<dbReference type="InterPro" id="IPR015422">
    <property type="entry name" value="PyrdxlP-dep_Trfase_small"/>
</dbReference>
<dbReference type="AlphaFoldDB" id="A0A563VWB5"/>
<dbReference type="InterPro" id="IPR050103">
    <property type="entry name" value="Class-III_PLP-dep_AT"/>
</dbReference>
<keyword evidence="6" id="KW-1185">Reference proteome</keyword>
<dbReference type="Pfam" id="PF00202">
    <property type="entry name" value="Aminotran_3"/>
    <property type="match status" value="1"/>
</dbReference>
<dbReference type="PANTHER" id="PTHR11986:SF79">
    <property type="entry name" value="ACETYLORNITHINE AMINOTRANSFERASE, MITOCHONDRIAL"/>
    <property type="match status" value="1"/>
</dbReference>
<dbReference type="Gene3D" id="3.90.1150.10">
    <property type="entry name" value="Aspartate Aminotransferase, domain 1"/>
    <property type="match status" value="1"/>
</dbReference>
<proteinExistence type="predicted"/>
<evidence type="ECO:0000256" key="2">
    <source>
        <dbReference type="ARBA" id="ARBA00022576"/>
    </source>
</evidence>